<evidence type="ECO:0000313" key="2">
    <source>
        <dbReference type="EMBL" id="ADE12555.1"/>
    </source>
</evidence>
<dbReference type="STRING" id="580332.Slit_2328"/>
<name>D5CLW0_SIDLE</name>
<evidence type="ECO:0000313" key="3">
    <source>
        <dbReference type="Proteomes" id="UP000001625"/>
    </source>
</evidence>
<keyword evidence="3" id="KW-1185">Reference proteome</keyword>
<dbReference type="HOGENOM" id="CLU_043966_1_2_4"/>
<reference evidence="2 3" key="1">
    <citation type="submission" date="2010-03" db="EMBL/GenBank/DDBJ databases">
        <title>Complete sequence of Sideroxydans lithotrophicus ES-1.</title>
        <authorList>
            <consortium name="US DOE Joint Genome Institute"/>
            <person name="Lucas S."/>
            <person name="Copeland A."/>
            <person name="Lapidus A."/>
            <person name="Cheng J.-F."/>
            <person name="Bruce D."/>
            <person name="Goodwin L."/>
            <person name="Pitluck S."/>
            <person name="Munk A.C."/>
            <person name="Detter J.C."/>
            <person name="Han C."/>
            <person name="Tapia R."/>
            <person name="Larimer F."/>
            <person name="Land M."/>
            <person name="Hauser L."/>
            <person name="Kyrpides N."/>
            <person name="Ivanova N."/>
            <person name="Emerson D."/>
            <person name="Woyke T."/>
        </authorList>
    </citation>
    <scope>NUCLEOTIDE SEQUENCE [LARGE SCALE GENOMIC DNA]</scope>
    <source>
        <strain evidence="2 3">ES-1</strain>
    </source>
</reference>
<dbReference type="OrthoDB" id="9782335at2"/>
<dbReference type="eggNOG" id="COG0262">
    <property type="taxonomic scope" value="Bacteria"/>
</dbReference>
<dbReference type="GO" id="GO:0009231">
    <property type="term" value="P:riboflavin biosynthetic process"/>
    <property type="evidence" value="ECO:0007669"/>
    <property type="project" value="InterPro"/>
</dbReference>
<dbReference type="InterPro" id="IPR002734">
    <property type="entry name" value="RibDG_C"/>
</dbReference>
<gene>
    <name evidence="2" type="ordered locus">Slit_2328</name>
</gene>
<dbReference type="AlphaFoldDB" id="D5CLW0"/>
<dbReference type="Pfam" id="PF01872">
    <property type="entry name" value="RibD_C"/>
    <property type="match status" value="1"/>
</dbReference>
<dbReference type="KEGG" id="slt:Slit_2328"/>
<evidence type="ECO:0000259" key="1">
    <source>
        <dbReference type="Pfam" id="PF01872"/>
    </source>
</evidence>
<dbReference type="Gene3D" id="3.40.430.10">
    <property type="entry name" value="Dihydrofolate Reductase, subunit A"/>
    <property type="match status" value="1"/>
</dbReference>
<accession>D5CLW0</accession>
<proteinExistence type="predicted"/>
<dbReference type="RefSeq" id="WP_013030453.1">
    <property type="nucleotide sequence ID" value="NC_013959.1"/>
</dbReference>
<protein>
    <submittedName>
        <fullName evidence="2">Bifunctional deaminase-reductase domain protein</fullName>
    </submittedName>
</protein>
<dbReference type="EMBL" id="CP001965">
    <property type="protein sequence ID" value="ADE12555.1"/>
    <property type="molecule type" value="Genomic_DNA"/>
</dbReference>
<dbReference type="Proteomes" id="UP000001625">
    <property type="component" value="Chromosome"/>
</dbReference>
<dbReference type="InterPro" id="IPR024072">
    <property type="entry name" value="DHFR-like_dom_sf"/>
</dbReference>
<dbReference type="SUPFAM" id="SSF53597">
    <property type="entry name" value="Dihydrofolate reductase-like"/>
    <property type="match status" value="1"/>
</dbReference>
<organism evidence="2 3">
    <name type="scientific">Sideroxydans lithotrophicus (strain ES-1)</name>
    <dbReference type="NCBI Taxonomy" id="580332"/>
    <lineage>
        <taxon>Bacteria</taxon>
        <taxon>Pseudomonadati</taxon>
        <taxon>Pseudomonadota</taxon>
        <taxon>Betaproteobacteria</taxon>
        <taxon>Nitrosomonadales</taxon>
        <taxon>Gallionellaceae</taxon>
        <taxon>Sideroxydans</taxon>
    </lineage>
</organism>
<dbReference type="GO" id="GO:0008703">
    <property type="term" value="F:5-amino-6-(5-phosphoribosylamino)uracil reductase activity"/>
    <property type="evidence" value="ECO:0007669"/>
    <property type="project" value="InterPro"/>
</dbReference>
<feature type="domain" description="Bacterial bifunctional deaminase-reductase C-terminal" evidence="1">
    <location>
        <begin position="2"/>
        <end position="176"/>
    </location>
</feature>
<sequence length="193" mass="21137">MRKLIVCNLISLDGFYSGPGGNIMAMPFDNGFSDYNAERLRAADTLLLGRNSFEMFRSYWPAIAEDVSQPAVEREISRLNTAIEKVVVSNGLQPNEAEGWGPTRVVRRASAHAEVAALKCGSGRDILIFGSHLLWNDLLAAGLVDELHFMIGAGVVGEGVRAFETRPPGPLRLLDTRTFEGSSLLLVQYSVER</sequence>